<gene>
    <name evidence="1" type="primary">Luzp6</name>
</gene>
<reference evidence="1" key="1">
    <citation type="submission" date="2023-09" db="UniProtKB">
        <authorList>
            <consortium name="Ensembl"/>
        </authorList>
    </citation>
    <scope>IDENTIFICATION</scope>
</reference>
<organism evidence="1">
    <name type="scientific">Castor canadensis</name>
    <name type="common">American beaver</name>
    <dbReference type="NCBI Taxonomy" id="51338"/>
    <lineage>
        <taxon>Eukaryota</taxon>
        <taxon>Metazoa</taxon>
        <taxon>Chordata</taxon>
        <taxon>Craniata</taxon>
        <taxon>Vertebrata</taxon>
        <taxon>Euteleostomi</taxon>
        <taxon>Mammalia</taxon>
        <taxon>Eutheria</taxon>
        <taxon>Euarchontoglires</taxon>
        <taxon>Glires</taxon>
        <taxon>Rodentia</taxon>
        <taxon>Castorimorpha</taxon>
        <taxon>Castoridae</taxon>
        <taxon>Castor</taxon>
    </lineage>
</organism>
<sequence length="56" mass="6203">IKSVISYAVYQVKQVVCLFTVVLTHSPCSFRLESVGLEFSKHLNIPRSSAVHSSPI</sequence>
<evidence type="ECO:0000313" key="1">
    <source>
        <dbReference type="Ensembl" id="ENSCCNP00000002473.1"/>
    </source>
</evidence>
<accession>A0A8C0VXM6</accession>
<dbReference type="Ensembl" id="ENSCCNT00000003304.1">
    <property type="protein sequence ID" value="ENSCCNP00000002473.1"/>
    <property type="gene ID" value="ENSCCNG00000002719.1"/>
</dbReference>
<proteinExistence type="predicted"/>
<protein>
    <submittedName>
        <fullName evidence="1">Uncharacterized protein</fullName>
    </submittedName>
</protein>
<name>A0A8C0VXM6_CASCN</name>
<dbReference type="AlphaFoldDB" id="A0A8C0VXM6"/>